<dbReference type="OrthoDB" id="5495609at2"/>
<evidence type="ECO:0000313" key="2">
    <source>
        <dbReference type="EMBL" id="SFM64859.1"/>
    </source>
</evidence>
<sequence>MEDNRDLISRIEEIEKQLRELSLTCYELQREIDRVLHFINEPAEPLPERHPVLRILTQRGHSVLSFGDMSEVILPQRPRQELYDRYYGLLKKYSFRLFLRDLLHRDHGEDWRNLSRYCSTRTARQYINFLSLAGLVEIEDNSFAFRYTGPKVRSFGSTLEWYIAEIFVREFYAPALFAVKLKNTKHGGDYDVVAGCHGKLVYVEVKSSPPRGVELPHVESFINRLEDLSPDLAFFLVDTELRMKDKIVKLFEEATGREPVRLVRELFYLDNGIYLINARKGITSNIRRCLQHYFYNRRFE</sequence>
<dbReference type="STRING" id="39841.SAMN05660836_01010"/>
<dbReference type="RefSeq" id="WP_093393952.1">
    <property type="nucleotide sequence ID" value="NZ_FOUU01000002.1"/>
</dbReference>
<evidence type="ECO:0000313" key="3">
    <source>
        <dbReference type="Proteomes" id="UP000199611"/>
    </source>
</evidence>
<keyword evidence="1" id="KW-0175">Coiled coil</keyword>
<dbReference type="AlphaFoldDB" id="A0A1I4SK95"/>
<evidence type="ECO:0000256" key="1">
    <source>
        <dbReference type="SAM" id="Coils"/>
    </source>
</evidence>
<dbReference type="SUPFAM" id="SSF52980">
    <property type="entry name" value="Restriction endonuclease-like"/>
    <property type="match status" value="1"/>
</dbReference>
<organism evidence="2 3">
    <name type="scientific">Thermodesulforhabdus norvegica</name>
    <dbReference type="NCBI Taxonomy" id="39841"/>
    <lineage>
        <taxon>Bacteria</taxon>
        <taxon>Pseudomonadati</taxon>
        <taxon>Thermodesulfobacteriota</taxon>
        <taxon>Syntrophobacteria</taxon>
        <taxon>Syntrophobacterales</taxon>
        <taxon>Thermodesulforhabdaceae</taxon>
        <taxon>Thermodesulforhabdus</taxon>
    </lineage>
</organism>
<name>A0A1I4SK95_9BACT</name>
<dbReference type="Proteomes" id="UP000199611">
    <property type="component" value="Unassembled WGS sequence"/>
</dbReference>
<accession>A0A1I4SK95</accession>
<feature type="coiled-coil region" evidence="1">
    <location>
        <begin position="4"/>
        <end position="31"/>
    </location>
</feature>
<protein>
    <submittedName>
        <fullName evidence="2">Uncharacterized protein</fullName>
    </submittedName>
</protein>
<keyword evidence="3" id="KW-1185">Reference proteome</keyword>
<dbReference type="EMBL" id="FOUU01000002">
    <property type="protein sequence ID" value="SFM64859.1"/>
    <property type="molecule type" value="Genomic_DNA"/>
</dbReference>
<gene>
    <name evidence="2" type="ORF">SAMN05660836_01010</name>
</gene>
<proteinExistence type="predicted"/>
<reference evidence="2 3" key="1">
    <citation type="submission" date="2016-10" db="EMBL/GenBank/DDBJ databases">
        <authorList>
            <person name="de Groot N.N."/>
        </authorList>
    </citation>
    <scope>NUCLEOTIDE SEQUENCE [LARGE SCALE GENOMIC DNA]</scope>
    <source>
        <strain evidence="2 3">DSM 9990</strain>
    </source>
</reference>
<dbReference type="InterPro" id="IPR011335">
    <property type="entry name" value="Restrct_endonuc-II-like"/>
</dbReference>